<evidence type="ECO:0000313" key="3">
    <source>
        <dbReference type="EMBL" id="KAG0654566.1"/>
    </source>
</evidence>
<dbReference type="GO" id="GO:0008270">
    <property type="term" value="F:zinc ion binding"/>
    <property type="evidence" value="ECO:0007669"/>
    <property type="project" value="UniProtKB-KW"/>
</dbReference>
<protein>
    <recommendedName>
        <fullName evidence="2">C2H2-type domain-containing protein</fullName>
    </recommendedName>
</protein>
<dbReference type="InterPro" id="IPR013087">
    <property type="entry name" value="Znf_C2H2_type"/>
</dbReference>
<dbReference type="Proteomes" id="UP000750334">
    <property type="component" value="Unassembled WGS sequence"/>
</dbReference>
<dbReference type="OrthoDB" id="654211at2759"/>
<proteinExistence type="predicted"/>
<keyword evidence="1" id="KW-0479">Metal-binding</keyword>
<accession>A0A9P7B242</accession>
<keyword evidence="4" id="KW-1185">Reference proteome</keyword>
<feature type="domain" description="C2H2-type" evidence="2">
    <location>
        <begin position="198"/>
        <end position="226"/>
    </location>
</feature>
<dbReference type="PROSITE" id="PS00028">
    <property type="entry name" value="ZINC_FINGER_C2H2_1"/>
    <property type="match status" value="1"/>
</dbReference>
<keyword evidence="1" id="KW-0862">Zinc</keyword>
<dbReference type="PROSITE" id="PS50157">
    <property type="entry name" value="ZINC_FINGER_C2H2_2"/>
    <property type="match status" value="2"/>
</dbReference>
<gene>
    <name evidence="3" type="ORF">C6P45_003345</name>
</gene>
<evidence type="ECO:0000259" key="2">
    <source>
        <dbReference type="PROSITE" id="PS50157"/>
    </source>
</evidence>
<dbReference type="SUPFAM" id="SSF57667">
    <property type="entry name" value="beta-beta-alpha zinc fingers"/>
    <property type="match status" value="1"/>
</dbReference>
<dbReference type="Gene3D" id="3.30.160.60">
    <property type="entry name" value="Classic Zinc Finger"/>
    <property type="match status" value="1"/>
</dbReference>
<organism evidence="3 4">
    <name type="scientific">Maudiozyma exigua</name>
    <name type="common">Yeast</name>
    <name type="synonym">Kazachstania exigua</name>
    <dbReference type="NCBI Taxonomy" id="34358"/>
    <lineage>
        <taxon>Eukaryota</taxon>
        <taxon>Fungi</taxon>
        <taxon>Dikarya</taxon>
        <taxon>Ascomycota</taxon>
        <taxon>Saccharomycotina</taxon>
        <taxon>Saccharomycetes</taxon>
        <taxon>Saccharomycetales</taxon>
        <taxon>Saccharomycetaceae</taxon>
        <taxon>Maudiozyma</taxon>
    </lineage>
</organism>
<reference evidence="3 4" key="1">
    <citation type="submission" date="2020-11" db="EMBL/GenBank/DDBJ databases">
        <title>Kefir isolates.</title>
        <authorList>
            <person name="Marcisauskas S."/>
            <person name="Kim Y."/>
            <person name="Blasche S."/>
        </authorList>
    </citation>
    <scope>NUCLEOTIDE SEQUENCE [LARGE SCALE GENOMIC DNA]</scope>
    <source>
        <strain evidence="3 4">OG2</strain>
    </source>
</reference>
<name>A0A9P7B242_MAUEX</name>
<evidence type="ECO:0000256" key="1">
    <source>
        <dbReference type="PROSITE-ProRule" id="PRU00042"/>
    </source>
</evidence>
<dbReference type="AlphaFoldDB" id="A0A9P7B242"/>
<sequence>MQRCIEETKSDSNIVECTPIDPESDPCLAPGVDPADDPLILQPVGENDEPNFQPIGIATTMDDISYFTPEIREVPQPTVENSLTNSADFDSYLTQVVIMISLMISQLELNVNDTNRVEPNPVVLTVQLTAPKLVTLGDEAVCEYTDEFTDAVLNSQRDRIEGDSLDSPCKVKHQGTRYQHNVINKRGEKVGAKQPKTVLCVICGRYVQSQVHLKRHVETVHDGLRPYICTLSHEKETLKAFKRKDHLSKHLRTVHNMDETEIKEYIDGNYSK</sequence>
<feature type="domain" description="C2H2-type" evidence="2">
    <location>
        <begin position="227"/>
        <end position="260"/>
    </location>
</feature>
<keyword evidence="1" id="KW-0863">Zinc-finger</keyword>
<dbReference type="EMBL" id="PUHR01000333">
    <property type="protein sequence ID" value="KAG0654566.1"/>
    <property type="molecule type" value="Genomic_DNA"/>
</dbReference>
<dbReference type="InterPro" id="IPR036236">
    <property type="entry name" value="Znf_C2H2_sf"/>
</dbReference>
<comment type="caution">
    <text evidence="3">The sequence shown here is derived from an EMBL/GenBank/DDBJ whole genome shotgun (WGS) entry which is preliminary data.</text>
</comment>
<evidence type="ECO:0000313" key="4">
    <source>
        <dbReference type="Proteomes" id="UP000750334"/>
    </source>
</evidence>